<dbReference type="InterPro" id="IPR018721">
    <property type="entry name" value="DUF2252"/>
</dbReference>
<dbReference type="PANTHER" id="PTHR39441">
    <property type="entry name" value="DUF2252 DOMAIN-CONTAINING PROTEIN"/>
    <property type="match status" value="1"/>
</dbReference>
<gene>
    <name evidence="1" type="ORF">GR212_26470</name>
</gene>
<name>A0A6L9UBY2_9HYPH</name>
<dbReference type="InterPro" id="IPR011009">
    <property type="entry name" value="Kinase-like_dom_sf"/>
</dbReference>
<dbReference type="AlphaFoldDB" id="A0A6L9UBY2"/>
<dbReference type="Proteomes" id="UP000483035">
    <property type="component" value="Unassembled WGS sequence"/>
</dbReference>
<dbReference type="RefSeq" id="WP_163991157.1">
    <property type="nucleotide sequence ID" value="NZ_WUEY01000016.1"/>
</dbReference>
<evidence type="ECO:0000313" key="2">
    <source>
        <dbReference type="Proteomes" id="UP000483035"/>
    </source>
</evidence>
<evidence type="ECO:0000313" key="1">
    <source>
        <dbReference type="EMBL" id="NEI73114.1"/>
    </source>
</evidence>
<reference evidence="1 2" key="1">
    <citation type="submission" date="2019-12" db="EMBL/GenBank/DDBJ databases">
        <title>Rhizobium genotypes associated with high levels of biological nitrogen fixation by grain legumes in a temperate-maritime cropping system.</title>
        <authorList>
            <person name="Maluk M."/>
            <person name="Francesc Ferrando Molina F."/>
            <person name="Lopez Del Egido L."/>
            <person name="Lafos M."/>
            <person name="Langarica-Fuentes A."/>
            <person name="Gebre Yohannes G."/>
            <person name="Young M.W."/>
            <person name="Martin P."/>
            <person name="Gantlett R."/>
            <person name="Kenicer G."/>
            <person name="Hawes C."/>
            <person name="Begg G.S."/>
            <person name="Quilliam R.S."/>
            <person name="Squire G.R."/>
            <person name="Poole P.S."/>
            <person name="Young P.W."/>
            <person name="Iannetta P.M."/>
            <person name="James E.K."/>
        </authorList>
    </citation>
    <scope>NUCLEOTIDE SEQUENCE [LARGE SCALE GENOMIC DNA]</scope>
    <source>
        <strain evidence="1 2">JHI1118</strain>
    </source>
</reference>
<dbReference type="PANTHER" id="PTHR39441:SF1">
    <property type="entry name" value="DUF2252 DOMAIN-CONTAINING PROTEIN"/>
    <property type="match status" value="1"/>
</dbReference>
<proteinExistence type="predicted"/>
<sequence length="390" mass="43803">MNDEDRLSFLESWRNRKMARSPEAYIRGTTKLFYEWIDRSSVSIPQGPAVWICGDCHLGNLGALADCNGDVSVQIRDFDQTVIGNPAHDLIRLGLSLASLARDSDLPGVTTARMLDALAAGYEAASLTDESNNPHLRQPKDIRKLLKQAVHRRWRGLAKENFQTKRPSLPRDNRFWSLHWAERAAVIAMSKGEELSKILLDFENPTPKRRRVLDAAYWVKGCSSLGHLRCAVLVRDGKRGPVALLDIKEAIAATSPSAHRARMPQDCAERVVTGAKSLSPNLGDRMVASHVLNKAVFVREIAPQDMKIEIDRMSGAEIQAVASYLGGVVGRAHGRQIDLQEWRAWVRELRTARKKKPDAPSWLWSSVIDLLSIHDRAYLEHCRQFALARR</sequence>
<comment type="caution">
    <text evidence="1">The sequence shown here is derived from an EMBL/GenBank/DDBJ whole genome shotgun (WGS) entry which is preliminary data.</text>
</comment>
<protein>
    <submittedName>
        <fullName evidence="1">DUF2252 domain-containing protein</fullName>
    </submittedName>
</protein>
<dbReference type="SUPFAM" id="SSF56112">
    <property type="entry name" value="Protein kinase-like (PK-like)"/>
    <property type="match status" value="1"/>
</dbReference>
<dbReference type="Pfam" id="PF10009">
    <property type="entry name" value="DUF2252"/>
    <property type="match status" value="1"/>
</dbReference>
<dbReference type="EMBL" id="WUEY01000016">
    <property type="protein sequence ID" value="NEI73114.1"/>
    <property type="molecule type" value="Genomic_DNA"/>
</dbReference>
<organism evidence="1 2">
    <name type="scientific">Rhizobium lusitanum</name>
    <dbReference type="NCBI Taxonomy" id="293958"/>
    <lineage>
        <taxon>Bacteria</taxon>
        <taxon>Pseudomonadati</taxon>
        <taxon>Pseudomonadota</taxon>
        <taxon>Alphaproteobacteria</taxon>
        <taxon>Hyphomicrobiales</taxon>
        <taxon>Rhizobiaceae</taxon>
        <taxon>Rhizobium/Agrobacterium group</taxon>
        <taxon>Rhizobium</taxon>
    </lineage>
</organism>
<accession>A0A6L9UBY2</accession>